<feature type="region of interest" description="Disordered" evidence="1">
    <location>
        <begin position="1"/>
        <end position="21"/>
    </location>
</feature>
<feature type="compositionally biased region" description="Basic and acidic residues" evidence="1">
    <location>
        <begin position="10"/>
        <end position="21"/>
    </location>
</feature>
<proteinExistence type="predicted"/>
<feature type="compositionally biased region" description="Basic and acidic residues" evidence="1">
    <location>
        <begin position="67"/>
        <end position="81"/>
    </location>
</feature>
<protein>
    <submittedName>
        <fullName evidence="2">Restriction modification system DNA specificity domain protein</fullName>
    </submittedName>
</protein>
<dbReference type="EMBL" id="BMAT01001969">
    <property type="protein sequence ID" value="GFR96672.1"/>
    <property type="molecule type" value="Genomic_DNA"/>
</dbReference>
<sequence>MGAWPGTSLRRRESDRDDHTLGKLDREVISICQLRRCPVGQWTGVSPRHESRVSGEQQRDLSQIKSLADRQTDRQAGRLTDRQTISPSVRQAGRQKTGRHSDNQTGRQAGRRTGRQTDKQIGMKTERQVSGPAATRPGSDQARGHYITRDRKQPRRLAGAEISPGYYVASQAGCAPAA</sequence>
<dbReference type="Proteomes" id="UP000762676">
    <property type="component" value="Unassembled WGS sequence"/>
</dbReference>
<feature type="compositionally biased region" description="Basic and acidic residues" evidence="1">
    <location>
        <begin position="47"/>
        <end position="59"/>
    </location>
</feature>
<gene>
    <name evidence="2" type="ORF">ElyMa_000975700</name>
</gene>
<accession>A0AAV4HET7</accession>
<evidence type="ECO:0000313" key="3">
    <source>
        <dbReference type="Proteomes" id="UP000762676"/>
    </source>
</evidence>
<reference evidence="2 3" key="1">
    <citation type="journal article" date="2021" name="Elife">
        <title>Chloroplast acquisition without the gene transfer in kleptoplastic sea slugs, Plakobranchus ocellatus.</title>
        <authorList>
            <person name="Maeda T."/>
            <person name="Takahashi S."/>
            <person name="Yoshida T."/>
            <person name="Shimamura S."/>
            <person name="Takaki Y."/>
            <person name="Nagai Y."/>
            <person name="Toyoda A."/>
            <person name="Suzuki Y."/>
            <person name="Arimoto A."/>
            <person name="Ishii H."/>
            <person name="Satoh N."/>
            <person name="Nishiyama T."/>
            <person name="Hasebe M."/>
            <person name="Maruyama T."/>
            <person name="Minagawa J."/>
            <person name="Obokata J."/>
            <person name="Shigenobu S."/>
        </authorList>
    </citation>
    <scope>NUCLEOTIDE SEQUENCE [LARGE SCALE GENOMIC DNA]</scope>
</reference>
<evidence type="ECO:0000256" key="1">
    <source>
        <dbReference type="SAM" id="MobiDB-lite"/>
    </source>
</evidence>
<evidence type="ECO:0000313" key="2">
    <source>
        <dbReference type="EMBL" id="GFR96672.1"/>
    </source>
</evidence>
<dbReference type="AlphaFoldDB" id="A0AAV4HET7"/>
<comment type="caution">
    <text evidence="2">The sequence shown here is derived from an EMBL/GenBank/DDBJ whole genome shotgun (WGS) entry which is preliminary data.</text>
</comment>
<organism evidence="2 3">
    <name type="scientific">Elysia marginata</name>
    <dbReference type="NCBI Taxonomy" id="1093978"/>
    <lineage>
        <taxon>Eukaryota</taxon>
        <taxon>Metazoa</taxon>
        <taxon>Spiralia</taxon>
        <taxon>Lophotrochozoa</taxon>
        <taxon>Mollusca</taxon>
        <taxon>Gastropoda</taxon>
        <taxon>Heterobranchia</taxon>
        <taxon>Euthyneura</taxon>
        <taxon>Panpulmonata</taxon>
        <taxon>Sacoglossa</taxon>
        <taxon>Placobranchoidea</taxon>
        <taxon>Plakobranchidae</taxon>
        <taxon>Elysia</taxon>
    </lineage>
</organism>
<keyword evidence="3" id="KW-1185">Reference proteome</keyword>
<feature type="region of interest" description="Disordered" evidence="1">
    <location>
        <begin position="39"/>
        <end position="178"/>
    </location>
</feature>
<name>A0AAV4HET7_9GAST</name>